<dbReference type="PROSITE" id="PS51257">
    <property type="entry name" value="PROKAR_LIPOPROTEIN"/>
    <property type="match status" value="1"/>
</dbReference>
<sequence>MNRQFSSYILLAGLVLQGCQTKSITEMSYPEQMKLAEVIKNKCVGYGLKVDSLQFRQCFEQEVRAEELGRLRRRQAWQNFSEQQDRLAVARESARQPSSCTSTVWGSTVRTNCW</sequence>
<accession>A0A1U9JT08</accession>
<dbReference type="KEGG" id="thd:BHV28_02790"/>
<organism evidence="1 2">
    <name type="scientific">Candidatus Tokpelaia hoelldobleri</name>
    <dbReference type="NCBI Taxonomy" id="1902579"/>
    <lineage>
        <taxon>Bacteria</taxon>
        <taxon>Pseudomonadati</taxon>
        <taxon>Pseudomonadota</taxon>
        <taxon>Alphaproteobacteria</taxon>
        <taxon>Hyphomicrobiales</taxon>
        <taxon>Candidatus Tokpelaia</taxon>
    </lineage>
</organism>
<evidence type="ECO:0008006" key="3">
    <source>
        <dbReference type="Google" id="ProtNLM"/>
    </source>
</evidence>
<evidence type="ECO:0000313" key="1">
    <source>
        <dbReference type="EMBL" id="AQS41001.1"/>
    </source>
</evidence>
<dbReference type="Proteomes" id="UP000188912">
    <property type="component" value="Chromosome"/>
</dbReference>
<name>A0A1U9JT08_9HYPH</name>
<keyword evidence="2" id="KW-1185">Reference proteome</keyword>
<proteinExistence type="predicted"/>
<gene>
    <name evidence="1" type="ORF">BHV28_02790</name>
</gene>
<dbReference type="AlphaFoldDB" id="A0A1U9JT08"/>
<dbReference type="EMBL" id="CP017315">
    <property type="protein sequence ID" value="AQS41001.1"/>
    <property type="molecule type" value="Genomic_DNA"/>
</dbReference>
<reference evidence="1 2" key="2">
    <citation type="journal article" date="2016" name="Sci. Rep.">
        <title>The genome of Rhizobiales bacteria in predatory ants reveals urease gene functions but no genes for nitrogen fixation.</title>
        <authorList>
            <person name="Neuvonen M.M."/>
            <person name="Tamarit D."/>
            <person name="Naslund K."/>
            <person name="Liebig J."/>
            <person name="Feldhaar H."/>
            <person name="Moran N.A."/>
            <person name="Guy L."/>
            <person name="Andersson S.G."/>
        </authorList>
    </citation>
    <scope>NUCLEOTIDE SEQUENCE [LARGE SCALE GENOMIC DNA]</scope>
    <source>
        <strain evidence="1 2">Hsal</strain>
    </source>
</reference>
<evidence type="ECO:0000313" key="2">
    <source>
        <dbReference type="Proteomes" id="UP000188912"/>
    </source>
</evidence>
<reference evidence="1 2" key="1">
    <citation type="journal article" date="2010" name="Science">
        <title>Genomic comparison of the ants Camponotus floridanus and Harpegnathos saltator.</title>
        <authorList>
            <person name="Bonasio R."/>
            <person name="Zhang G."/>
            <person name="Ye C."/>
            <person name="Mutti N.S."/>
            <person name="Fang X."/>
            <person name="Qin N."/>
            <person name="Donahue G."/>
            <person name="Yang P."/>
            <person name="Li Q."/>
            <person name="Li C."/>
            <person name="Zhang P."/>
            <person name="Huang Z."/>
            <person name="Berger S.L."/>
            <person name="Reinberg D."/>
            <person name="Wang J."/>
            <person name="Liebig J."/>
        </authorList>
    </citation>
    <scope>NUCLEOTIDE SEQUENCE [LARGE SCALE GENOMIC DNA]</scope>
    <source>
        <strain evidence="1 2">Hsal</strain>
    </source>
</reference>
<protein>
    <recommendedName>
        <fullName evidence="3">Lipoprotein</fullName>
    </recommendedName>
</protein>